<dbReference type="CDD" id="cd05379">
    <property type="entry name" value="CAP_bacterial"/>
    <property type="match status" value="1"/>
</dbReference>
<dbReference type="PANTHER" id="PTHR31157">
    <property type="entry name" value="SCP DOMAIN-CONTAINING PROTEIN"/>
    <property type="match status" value="1"/>
</dbReference>
<dbReference type="RefSeq" id="WP_346046194.1">
    <property type="nucleotide sequence ID" value="NZ_BAAACP010000015.1"/>
</dbReference>
<reference evidence="5" key="1">
    <citation type="journal article" date="2019" name="Int. J. Syst. Evol. Microbiol.">
        <title>The Global Catalogue of Microorganisms (GCM) 10K type strain sequencing project: providing services to taxonomists for standard genome sequencing and annotation.</title>
        <authorList>
            <consortium name="The Broad Institute Genomics Platform"/>
            <consortium name="The Broad Institute Genome Sequencing Center for Infectious Disease"/>
            <person name="Wu L."/>
            <person name="Ma J."/>
        </authorList>
    </citation>
    <scope>NUCLEOTIDE SEQUENCE [LARGE SCALE GENOMIC DNA]</scope>
    <source>
        <strain evidence="5">JCM 6486</strain>
    </source>
</reference>
<name>A0ABP3XLQ1_9FIRM</name>
<feature type="compositionally biased region" description="Low complexity" evidence="1">
    <location>
        <begin position="98"/>
        <end position="125"/>
    </location>
</feature>
<evidence type="ECO:0000313" key="5">
    <source>
        <dbReference type="Proteomes" id="UP001400965"/>
    </source>
</evidence>
<dbReference type="InterPro" id="IPR014258">
    <property type="entry name" value="CAP_domain_YkwD-like"/>
</dbReference>
<feature type="chain" id="PRO_5046139233" evidence="2">
    <location>
        <begin position="28"/>
        <end position="284"/>
    </location>
</feature>
<evidence type="ECO:0000256" key="2">
    <source>
        <dbReference type="SAM" id="SignalP"/>
    </source>
</evidence>
<protein>
    <submittedName>
        <fullName evidence="4">CAP domain-containing protein</fullName>
    </submittedName>
</protein>
<dbReference type="Pfam" id="PF00188">
    <property type="entry name" value="CAP"/>
    <property type="match status" value="1"/>
</dbReference>
<dbReference type="SUPFAM" id="SSF55797">
    <property type="entry name" value="PR-1-like"/>
    <property type="match status" value="1"/>
</dbReference>
<feature type="region of interest" description="Disordered" evidence="1">
    <location>
        <begin position="98"/>
        <end position="157"/>
    </location>
</feature>
<dbReference type="NCBIfam" id="TIGR02909">
    <property type="entry name" value="spore_YkwD"/>
    <property type="match status" value="1"/>
</dbReference>
<organism evidence="4 5">
    <name type="scientific">Paraclostridium tenue</name>
    <dbReference type="NCBI Taxonomy" id="1737"/>
    <lineage>
        <taxon>Bacteria</taxon>
        <taxon>Bacillati</taxon>
        <taxon>Bacillota</taxon>
        <taxon>Clostridia</taxon>
        <taxon>Peptostreptococcales</taxon>
        <taxon>Peptostreptococcaceae</taxon>
        <taxon>Paraclostridium</taxon>
    </lineage>
</organism>
<feature type="signal peptide" evidence="2">
    <location>
        <begin position="1"/>
        <end position="27"/>
    </location>
</feature>
<comment type="caution">
    <text evidence="4">The sequence shown here is derived from an EMBL/GenBank/DDBJ whole genome shotgun (WGS) entry which is preliminary data.</text>
</comment>
<gene>
    <name evidence="4" type="ORF">GCM10008917_23340</name>
</gene>
<dbReference type="PANTHER" id="PTHR31157:SF1">
    <property type="entry name" value="SCP DOMAIN-CONTAINING PROTEIN"/>
    <property type="match status" value="1"/>
</dbReference>
<accession>A0ABP3XLQ1</accession>
<evidence type="ECO:0000313" key="4">
    <source>
        <dbReference type="EMBL" id="GAA0865526.1"/>
    </source>
</evidence>
<keyword evidence="2" id="KW-0732">Signal</keyword>
<evidence type="ECO:0000256" key="1">
    <source>
        <dbReference type="SAM" id="MobiDB-lite"/>
    </source>
</evidence>
<proteinExistence type="predicted"/>
<evidence type="ECO:0000259" key="3">
    <source>
        <dbReference type="Pfam" id="PF00188"/>
    </source>
</evidence>
<feature type="compositionally biased region" description="Polar residues" evidence="1">
    <location>
        <begin position="126"/>
        <end position="157"/>
    </location>
</feature>
<dbReference type="InterPro" id="IPR014044">
    <property type="entry name" value="CAP_dom"/>
</dbReference>
<dbReference type="InterPro" id="IPR035940">
    <property type="entry name" value="CAP_sf"/>
</dbReference>
<feature type="domain" description="SCP" evidence="3">
    <location>
        <begin position="166"/>
        <end position="281"/>
    </location>
</feature>
<dbReference type="EMBL" id="BAAACP010000015">
    <property type="protein sequence ID" value="GAA0865526.1"/>
    <property type="molecule type" value="Genomic_DNA"/>
</dbReference>
<dbReference type="Gene3D" id="3.40.33.10">
    <property type="entry name" value="CAP"/>
    <property type="match status" value="1"/>
</dbReference>
<keyword evidence="5" id="KW-1185">Reference proteome</keyword>
<dbReference type="PROSITE" id="PS51257">
    <property type="entry name" value="PROKAR_LIPOPROTEIN"/>
    <property type="match status" value="1"/>
</dbReference>
<dbReference type="Proteomes" id="UP001400965">
    <property type="component" value="Unassembled WGS sequence"/>
</dbReference>
<sequence length="284" mass="31464">MNKRLKTLLSLGVVSVLSACATLPVNAASNETINKKLYCEKAVHKEYIRIYVKGKDCSAPIKPLNYLIQDLINGNLKCSKVNLSNNIDNTSNIKVEDTTYSNKKSNSKTTSTENKTSTNTVNTSNFQNKSSNTSSAKPESKPETTPTENKVSTPSGNFASFQKEVLDLVNVERTNRGLQPLKFNNELSNVATKKSQDMIDKNYFDHTSPTYGSPFDMMKQFGISYRAAGENIAMGQKTPKEVMNSWMNSPGHRKNILNPDFTELGVGIASNGSSIYWTQMFIGR</sequence>